<evidence type="ECO:0000313" key="3">
    <source>
        <dbReference type="Proteomes" id="UP000035065"/>
    </source>
</evidence>
<sequence>MMGGSKGASRGARSVVLLVVAALSAALLVGCGTSTEEAAPTVSVSRPAAPTGALAPALQAKLRAALDVTMKQYEVPGAAVGVWIPGQGSWTTAAGLADVTKKVPVTTSMSWPLRSVTKSYTVTLLLQLVDQGEVGLDDSLGKYVQGVTNGDEITLRQLANMSSGNADYVGEAFLKEFGKDPDKIFTLDELNAFVLNQPAQFAPGTRKVYTNADTNLLGAVIEQVTGQQFADVLSDRILAPVKLSGTHYLLDVTKWTAPHPTGYIQGDGGPEAQPDNLSIYGPSGSMVSTLDDARVWGTTLAEGLLLTPATQAQRERGAPLQVGPPYDIYALGMGRTDGWWGHNGEGLGFTAAVFHDPASGATIAVFMNVSNAPDKAHPADQTFRRFAEILKSEAAT</sequence>
<name>F1YEC4_9ACTN</name>
<evidence type="ECO:0000313" key="2">
    <source>
        <dbReference type="EMBL" id="EGD56757.1"/>
    </source>
</evidence>
<dbReference type="InterPro" id="IPR001466">
    <property type="entry name" value="Beta-lactam-related"/>
</dbReference>
<accession>F1YEC4</accession>
<organism evidence="2 3">
    <name type="scientific">Gordonia neofelifaecis NRRL B-59395</name>
    <dbReference type="NCBI Taxonomy" id="644548"/>
    <lineage>
        <taxon>Bacteria</taxon>
        <taxon>Bacillati</taxon>
        <taxon>Actinomycetota</taxon>
        <taxon>Actinomycetes</taxon>
        <taxon>Mycobacteriales</taxon>
        <taxon>Gordoniaceae</taxon>
        <taxon>Gordonia</taxon>
    </lineage>
</organism>
<dbReference type="Proteomes" id="UP000035065">
    <property type="component" value="Unassembled WGS sequence"/>
</dbReference>
<dbReference type="eggNOG" id="COG1680">
    <property type="taxonomic scope" value="Bacteria"/>
</dbReference>
<dbReference type="Pfam" id="PF00144">
    <property type="entry name" value="Beta-lactamase"/>
    <property type="match status" value="1"/>
</dbReference>
<feature type="domain" description="Beta-lactamase-related" evidence="1">
    <location>
        <begin position="63"/>
        <end position="375"/>
    </location>
</feature>
<dbReference type="AlphaFoldDB" id="F1YEC4"/>
<keyword evidence="3" id="KW-1185">Reference proteome</keyword>
<gene>
    <name evidence="2" type="ORF">SCNU_00225</name>
</gene>
<evidence type="ECO:0000259" key="1">
    <source>
        <dbReference type="Pfam" id="PF00144"/>
    </source>
</evidence>
<dbReference type="InterPro" id="IPR012338">
    <property type="entry name" value="Beta-lactam/transpept-like"/>
</dbReference>
<dbReference type="SUPFAM" id="SSF56601">
    <property type="entry name" value="beta-lactamase/transpeptidase-like"/>
    <property type="match status" value="1"/>
</dbReference>
<dbReference type="Gene3D" id="3.40.710.10">
    <property type="entry name" value="DD-peptidase/beta-lactamase superfamily"/>
    <property type="match status" value="1"/>
</dbReference>
<dbReference type="STRING" id="644548.SCNU_00225"/>
<dbReference type="PANTHER" id="PTHR46825:SF7">
    <property type="entry name" value="D-ALANYL-D-ALANINE CARBOXYPEPTIDASE"/>
    <property type="match status" value="1"/>
</dbReference>
<dbReference type="InterPro" id="IPR050491">
    <property type="entry name" value="AmpC-like"/>
</dbReference>
<dbReference type="EMBL" id="AEUD01000001">
    <property type="protein sequence ID" value="EGD56757.1"/>
    <property type="molecule type" value="Genomic_DNA"/>
</dbReference>
<proteinExistence type="predicted"/>
<dbReference type="PANTHER" id="PTHR46825">
    <property type="entry name" value="D-ALANYL-D-ALANINE-CARBOXYPEPTIDASE/ENDOPEPTIDASE AMPH"/>
    <property type="match status" value="1"/>
</dbReference>
<dbReference type="PROSITE" id="PS51257">
    <property type="entry name" value="PROKAR_LIPOPROTEIN"/>
    <property type="match status" value="1"/>
</dbReference>
<comment type="caution">
    <text evidence="2">The sequence shown here is derived from an EMBL/GenBank/DDBJ whole genome shotgun (WGS) entry which is preliminary data.</text>
</comment>
<reference evidence="2 3" key="1">
    <citation type="journal article" date="2011" name="J. Bacteriol.">
        <title>Draft Genome Sequence of Gordonia neofelifaecis NRRL B-59395, a Cholesterol-Degrading Actinomycete.</title>
        <authorList>
            <person name="Ge F."/>
            <person name="Li W."/>
            <person name="Chen G."/>
            <person name="Liu Y."/>
            <person name="Zhang G."/>
            <person name="Yong B."/>
            <person name="Wang Q."/>
            <person name="Wang N."/>
            <person name="Huang Z."/>
            <person name="Li W."/>
            <person name="Wang J."/>
            <person name="Wu C."/>
            <person name="Xie Q."/>
            <person name="Liu G."/>
        </authorList>
    </citation>
    <scope>NUCLEOTIDE SEQUENCE [LARGE SCALE GENOMIC DNA]</scope>
    <source>
        <strain evidence="2 3">NRRL B-59395</strain>
    </source>
</reference>
<protein>
    <submittedName>
        <fullName evidence="2">S12 family peptidase</fullName>
    </submittedName>
</protein>